<comment type="caution">
    <text evidence="2">The sequence shown here is derived from an EMBL/GenBank/DDBJ whole genome shotgun (WGS) entry which is preliminary data.</text>
</comment>
<sequence>MHISRYLDKLDVMNSGDYDKLQFGSSQALGYKAATGRTWISSYLASNSLRFRYQTSYNFGHRYFAPPKHRFSVLTTAHALQTSISPYFTQPRTEEVQMSHSTHYASRDEVEEIQVQPAAGWIFMESVKIEGTSLNVLKAEKPYRVGILCAKHTRGPNSVSPSALLPCLEPEISFSSFLGWAEKETLNVTLGWRTGPNGVYVETYHVVDHTFSHGTPSVPSHGVMFEGDIDFVLQAAQHTMDFTRATTATLTAMSRSTSRRQIPYPLSEGKMTETPLVTSPWYFPPRCGSPASDSGASTSGSITRATRRPVRRQDRVHAQNARLAESYKSYADGVYRTTGDATGVVRALELTRMVTASQAQLE</sequence>
<keyword evidence="3" id="KW-1185">Reference proteome</keyword>
<evidence type="ECO:0000313" key="2">
    <source>
        <dbReference type="EMBL" id="KAK0641219.1"/>
    </source>
</evidence>
<protein>
    <submittedName>
        <fullName evidence="2">Uncharacterized protein</fullName>
    </submittedName>
</protein>
<dbReference type="AlphaFoldDB" id="A0AA39XVV4"/>
<evidence type="ECO:0000313" key="3">
    <source>
        <dbReference type="Proteomes" id="UP001174936"/>
    </source>
</evidence>
<organism evidence="2 3">
    <name type="scientific">Cercophora newfieldiana</name>
    <dbReference type="NCBI Taxonomy" id="92897"/>
    <lineage>
        <taxon>Eukaryota</taxon>
        <taxon>Fungi</taxon>
        <taxon>Dikarya</taxon>
        <taxon>Ascomycota</taxon>
        <taxon>Pezizomycotina</taxon>
        <taxon>Sordariomycetes</taxon>
        <taxon>Sordariomycetidae</taxon>
        <taxon>Sordariales</taxon>
        <taxon>Lasiosphaeriaceae</taxon>
        <taxon>Cercophora</taxon>
    </lineage>
</organism>
<dbReference type="Proteomes" id="UP001174936">
    <property type="component" value="Unassembled WGS sequence"/>
</dbReference>
<feature type="region of interest" description="Disordered" evidence="1">
    <location>
        <begin position="287"/>
        <end position="319"/>
    </location>
</feature>
<evidence type="ECO:0000256" key="1">
    <source>
        <dbReference type="SAM" id="MobiDB-lite"/>
    </source>
</evidence>
<feature type="compositionally biased region" description="Polar residues" evidence="1">
    <location>
        <begin position="291"/>
        <end position="304"/>
    </location>
</feature>
<name>A0AA39XVV4_9PEZI</name>
<proteinExistence type="predicted"/>
<gene>
    <name evidence="2" type="ORF">B0T16DRAFT_211488</name>
</gene>
<dbReference type="EMBL" id="JAULSV010000006">
    <property type="protein sequence ID" value="KAK0641219.1"/>
    <property type="molecule type" value="Genomic_DNA"/>
</dbReference>
<accession>A0AA39XVV4</accession>
<reference evidence="2" key="1">
    <citation type="submission" date="2023-06" db="EMBL/GenBank/DDBJ databases">
        <title>Genome-scale phylogeny and comparative genomics of the fungal order Sordariales.</title>
        <authorList>
            <consortium name="Lawrence Berkeley National Laboratory"/>
            <person name="Hensen N."/>
            <person name="Bonometti L."/>
            <person name="Westerberg I."/>
            <person name="Brannstrom I.O."/>
            <person name="Guillou S."/>
            <person name="Cros-Aarteil S."/>
            <person name="Calhoun S."/>
            <person name="Haridas S."/>
            <person name="Kuo A."/>
            <person name="Mondo S."/>
            <person name="Pangilinan J."/>
            <person name="Riley R."/>
            <person name="Labutti K."/>
            <person name="Andreopoulos B."/>
            <person name="Lipzen A."/>
            <person name="Chen C."/>
            <person name="Yanf M."/>
            <person name="Daum C."/>
            <person name="Ng V."/>
            <person name="Clum A."/>
            <person name="Steindorff A."/>
            <person name="Ohm R."/>
            <person name="Martin F."/>
            <person name="Silar P."/>
            <person name="Natvig D."/>
            <person name="Lalanne C."/>
            <person name="Gautier V."/>
            <person name="Ament-Velasquez S.L."/>
            <person name="Kruys A."/>
            <person name="Hutchinson M.I."/>
            <person name="Powell A.J."/>
            <person name="Barry K."/>
            <person name="Miller A.N."/>
            <person name="Grigoriev I.V."/>
            <person name="Debuchy R."/>
            <person name="Gladieux P."/>
            <person name="Thoren M.H."/>
            <person name="Johannesson H."/>
        </authorList>
    </citation>
    <scope>NUCLEOTIDE SEQUENCE</scope>
    <source>
        <strain evidence="2">SMH2532-1</strain>
    </source>
</reference>